<evidence type="ECO:0000313" key="1">
    <source>
        <dbReference type="EMBL" id="ROX30405.1"/>
    </source>
</evidence>
<name>A0ABD7IVM2_ENTFL</name>
<dbReference type="EMBL" id="RKMZ01000009">
    <property type="protein sequence ID" value="ROX30405.1"/>
    <property type="molecule type" value="Genomic_DNA"/>
</dbReference>
<comment type="caution">
    <text evidence="1">The sequence shown here is derived from an EMBL/GenBank/DDBJ whole genome shotgun (WGS) entry which is preliminary data.</text>
</comment>
<gene>
    <name evidence="1" type="ORF">EGW16_13885</name>
</gene>
<organism evidence="1 2">
    <name type="scientific">Enterococcus faecalis</name>
    <name type="common">Streptococcus faecalis</name>
    <dbReference type="NCBI Taxonomy" id="1351"/>
    <lineage>
        <taxon>Bacteria</taxon>
        <taxon>Bacillati</taxon>
        <taxon>Bacillota</taxon>
        <taxon>Bacilli</taxon>
        <taxon>Lactobacillales</taxon>
        <taxon>Enterococcaceae</taxon>
        <taxon>Enterococcus</taxon>
    </lineage>
</organism>
<dbReference type="Proteomes" id="UP000281488">
    <property type="component" value="Unassembled WGS sequence"/>
</dbReference>
<evidence type="ECO:0000313" key="2">
    <source>
        <dbReference type="Proteomes" id="UP000281488"/>
    </source>
</evidence>
<reference evidence="1 2" key="1">
    <citation type="submission" date="2018-10" db="EMBL/GenBank/DDBJ databases">
        <title>Genotypes and phenotypes of Enterococci isolated from broiler chickens.</title>
        <authorList>
            <person name="Muhammad A.R."/>
            <person name="Diarra M.S."/>
        </authorList>
    </citation>
    <scope>NUCLEOTIDE SEQUENCE [LARGE SCALE GENOMIC DNA]</scope>
    <source>
        <strain evidence="1 2">LIT2 A36'</strain>
    </source>
</reference>
<sequence length="63" mass="7682">MEPTFDESKVQKWKNLFNEKKIQMNSGEFIGEHDTLTLEMKSRVQREYKVDINKKDKKIEEYK</sequence>
<proteinExistence type="predicted"/>
<accession>A0ABD7IVM2</accession>
<protein>
    <submittedName>
        <fullName evidence="1">Uncharacterized protein</fullName>
    </submittedName>
</protein>
<dbReference type="AlphaFoldDB" id="A0ABD7IVM2"/>